<dbReference type="InterPro" id="IPR029903">
    <property type="entry name" value="RmlD-like-bd"/>
</dbReference>
<dbReference type="AlphaFoldDB" id="A0A0B6EY05"/>
<dbReference type="PANTHER" id="PTHR10491:SF4">
    <property type="entry name" value="METHIONINE ADENOSYLTRANSFERASE 2 SUBUNIT BETA"/>
    <property type="match status" value="1"/>
</dbReference>
<dbReference type="Pfam" id="PF00908">
    <property type="entry name" value="dTDP_sugar_isom"/>
    <property type="match status" value="1"/>
</dbReference>
<reference evidence="7 8" key="1">
    <citation type="journal article" date="2015" name="Genome Announc.">
        <title>Complete Genome Sequence and Annotation of Corynebacterium singulare DSM 44357, Isolated from a Human Semen Specimen.</title>
        <authorList>
            <person name="Merten M."/>
            <person name="Brinkrolf K."/>
            <person name="Albersmeier A."/>
            <person name="Kutter Y."/>
            <person name="Ruckert C."/>
            <person name="Tauch A."/>
        </authorList>
    </citation>
    <scope>NUCLEOTIDE SEQUENCE [LARGE SCALE GENOMIC DNA]</scope>
    <source>
        <strain evidence="7">IBS B52218</strain>
    </source>
</reference>
<dbReference type="UniPathway" id="UPA00124"/>
<feature type="site" description="Participates in a stacking interaction with the thymidine ring of dTDP-4-oxo-6-deoxyglucose" evidence="4">
    <location>
        <position position="132"/>
    </location>
</feature>
<dbReference type="GO" id="GO:0019305">
    <property type="term" value="P:dTDP-rhamnose biosynthetic process"/>
    <property type="evidence" value="ECO:0007669"/>
    <property type="project" value="UniProtKB-UniPathway"/>
</dbReference>
<dbReference type="CDD" id="cd00438">
    <property type="entry name" value="cupin_RmlC"/>
    <property type="match status" value="1"/>
</dbReference>
<dbReference type="InterPro" id="IPR011051">
    <property type="entry name" value="RmlC_Cupin_sf"/>
</dbReference>
<dbReference type="InterPro" id="IPR005913">
    <property type="entry name" value="dTDP_dehydrorham_reduct"/>
</dbReference>
<evidence type="ECO:0000313" key="8">
    <source>
        <dbReference type="Proteomes" id="UP000031890"/>
    </source>
</evidence>
<dbReference type="KEGG" id="csx:CSING_01470"/>
<evidence type="ECO:0000256" key="3">
    <source>
        <dbReference type="PIRSR" id="PIRSR600888-1"/>
    </source>
</evidence>
<dbReference type="InterPro" id="IPR036291">
    <property type="entry name" value="NAD(P)-bd_dom_sf"/>
</dbReference>
<comment type="pathway">
    <text evidence="5">Carbohydrate biosynthesis; dTDP-L-rhamnose biosynthesis.</text>
</comment>
<dbReference type="STRING" id="161899.CSING_01470"/>
<dbReference type="Gene3D" id="2.60.120.10">
    <property type="entry name" value="Jelly Rolls"/>
    <property type="match status" value="1"/>
</dbReference>
<sequence length="454" mass="49303">MKVQTTAIEGLLIVELDVHGDNRGWFKENWQREKMRAAGLPDFCPVQNNVSFNADKGVTRGLHAEPWDKFVSVASGRAFGAWCDVREGSDTYGELVTQELRPDIAVFVPRGVANGFQALEACSYSYLVTDHWSPDAEYTCVNLGMVDWPLEPTEISDKDKEHPALGDVSPMPPRRILVTGANGQLGRALQKFLPQAGLGPVEFCGHEDFDITAPPERPWRQYSAIINCAAYNNVNGAEEDRAGAWAVNAAAPAKLALIAAENNLTLVHVSSDYIFDGHHETHSEEELPSPLSAYGASKAAGDTAAQTAPRHYVVRTSWVFGDGANFMATMRSLANKGVKPAVIHDQRGRPTFAEDLAKGIIHLLKTGAEYGVYNISNSGDAVGRDEIAMAVFTGVGKDPADVTPVSTEQYRAIAGPEAPRPKESTFDLSKIEATGFTPMNWRAALTLYLGLYPA</sequence>
<keyword evidence="7" id="KW-0413">Isomerase</keyword>
<name>A0A0B6EY05_9CORY</name>
<dbReference type="GO" id="GO:0008831">
    <property type="term" value="F:dTDP-4-dehydrorhamnose reductase activity"/>
    <property type="evidence" value="ECO:0007669"/>
    <property type="project" value="UniProtKB-EC"/>
</dbReference>
<evidence type="ECO:0000256" key="2">
    <source>
        <dbReference type="ARBA" id="ARBA00010944"/>
    </source>
</evidence>
<evidence type="ECO:0000259" key="6">
    <source>
        <dbReference type="Pfam" id="PF04321"/>
    </source>
</evidence>
<dbReference type="OrthoDB" id="9803892at2"/>
<comment type="function">
    <text evidence="5">Catalyzes the reduction of dTDP-6-deoxy-L-lyxo-4-hexulose to yield dTDP-L-rhamnose.</text>
</comment>
<feature type="active site" description="Proton donor" evidence="3">
    <location>
        <position position="126"/>
    </location>
</feature>
<dbReference type="RefSeq" id="WP_042529048.1">
    <property type="nucleotide sequence ID" value="NZ_CP010827.1"/>
</dbReference>
<dbReference type="PANTHER" id="PTHR10491">
    <property type="entry name" value="DTDP-4-DEHYDRORHAMNOSE REDUCTASE"/>
    <property type="match status" value="1"/>
</dbReference>
<dbReference type="EC" id="1.1.1.133" evidence="5"/>
<feature type="domain" description="RmlD-like substrate binding" evidence="6">
    <location>
        <begin position="175"/>
        <end position="449"/>
    </location>
</feature>
<dbReference type="HOGENOM" id="CLU_045518_6_2_11"/>
<evidence type="ECO:0000256" key="4">
    <source>
        <dbReference type="PIRSR" id="PIRSR600888-3"/>
    </source>
</evidence>
<comment type="similarity">
    <text evidence="1">Belongs to the dTDP-4-dehydrorhamnose 3,5-epimerase family.</text>
</comment>
<dbReference type="InterPro" id="IPR000888">
    <property type="entry name" value="RmlC-like"/>
</dbReference>
<gene>
    <name evidence="7" type="primary">rmlD</name>
    <name evidence="7" type="ORF">CSING_01470</name>
</gene>
<evidence type="ECO:0000256" key="5">
    <source>
        <dbReference type="RuleBase" id="RU364082"/>
    </source>
</evidence>
<dbReference type="EMBL" id="CP010827">
    <property type="protein sequence ID" value="AJI77854.1"/>
    <property type="molecule type" value="Genomic_DNA"/>
</dbReference>
<dbReference type="Pfam" id="PF04321">
    <property type="entry name" value="RmlD_sub_bind"/>
    <property type="match status" value="1"/>
</dbReference>
<dbReference type="CDD" id="cd05254">
    <property type="entry name" value="dTDP_HR_like_SDR_e"/>
    <property type="match status" value="1"/>
</dbReference>
<keyword evidence="5" id="KW-0560">Oxidoreductase</keyword>
<dbReference type="SUPFAM" id="SSF51182">
    <property type="entry name" value="RmlC-like cupins"/>
    <property type="match status" value="1"/>
</dbReference>
<protein>
    <recommendedName>
        <fullName evidence="5">dTDP-4-dehydrorhamnose reductase</fullName>
        <ecNumber evidence="5">1.1.1.133</ecNumber>
    </recommendedName>
</protein>
<evidence type="ECO:0000313" key="7">
    <source>
        <dbReference type="EMBL" id="AJI77854.1"/>
    </source>
</evidence>
<comment type="similarity">
    <text evidence="2 5">Belongs to the dTDP-4-dehydrorhamnose reductase family.</text>
</comment>
<feature type="active site" description="Proton acceptor" evidence="3">
    <location>
        <position position="63"/>
    </location>
</feature>
<dbReference type="GO" id="GO:0008830">
    <property type="term" value="F:dTDP-4-dehydrorhamnose 3,5-epimerase activity"/>
    <property type="evidence" value="ECO:0007669"/>
    <property type="project" value="InterPro"/>
</dbReference>
<dbReference type="Proteomes" id="UP000031890">
    <property type="component" value="Chromosome"/>
</dbReference>
<dbReference type="SUPFAM" id="SSF51735">
    <property type="entry name" value="NAD(P)-binding Rossmann-fold domains"/>
    <property type="match status" value="1"/>
</dbReference>
<keyword evidence="5" id="KW-0521">NADP</keyword>
<organism evidence="7 8">
    <name type="scientific">Corynebacterium singulare</name>
    <dbReference type="NCBI Taxonomy" id="161899"/>
    <lineage>
        <taxon>Bacteria</taxon>
        <taxon>Bacillati</taxon>
        <taxon>Actinomycetota</taxon>
        <taxon>Actinomycetes</taxon>
        <taxon>Mycobacteriales</taxon>
        <taxon>Corynebacteriaceae</taxon>
        <taxon>Corynebacterium</taxon>
    </lineage>
</organism>
<dbReference type="Gene3D" id="3.40.50.720">
    <property type="entry name" value="NAD(P)-binding Rossmann-like Domain"/>
    <property type="match status" value="1"/>
</dbReference>
<dbReference type="Gene3D" id="3.90.25.10">
    <property type="entry name" value="UDP-galactose 4-epimerase, domain 1"/>
    <property type="match status" value="1"/>
</dbReference>
<dbReference type="InterPro" id="IPR014710">
    <property type="entry name" value="RmlC-like_jellyroll"/>
</dbReference>
<evidence type="ECO:0000256" key="1">
    <source>
        <dbReference type="ARBA" id="ARBA00010154"/>
    </source>
</evidence>
<proteinExistence type="inferred from homology"/>
<accession>A0A0B6EY05</accession>